<protein>
    <submittedName>
        <fullName evidence="4">Carbohydrate ABC transporter substrate-binding protein</fullName>
    </submittedName>
</protein>
<dbReference type="Proteomes" id="UP000095651">
    <property type="component" value="Unassembled WGS sequence"/>
</dbReference>
<dbReference type="AlphaFoldDB" id="A0A174H4H2"/>
<dbReference type="PROSITE" id="PS51257">
    <property type="entry name" value="PROKAR_LIPOPROTEIN"/>
    <property type="match status" value="1"/>
</dbReference>
<dbReference type="Pfam" id="PF13416">
    <property type="entry name" value="SBP_bac_8"/>
    <property type="match status" value="1"/>
</dbReference>
<dbReference type="PANTHER" id="PTHR43649">
    <property type="entry name" value="ARABINOSE-BINDING PROTEIN-RELATED"/>
    <property type="match status" value="1"/>
</dbReference>
<feature type="region of interest" description="Disordered" evidence="1">
    <location>
        <begin position="28"/>
        <end position="58"/>
    </location>
</feature>
<name>A0A174H4H2_9FIRM</name>
<dbReference type="Pfam" id="PF12010">
    <property type="entry name" value="DUF3502"/>
    <property type="match status" value="1"/>
</dbReference>
<dbReference type="EMBL" id="CYZE01000010">
    <property type="protein sequence ID" value="CUO68236.1"/>
    <property type="molecule type" value="Genomic_DNA"/>
</dbReference>
<evidence type="ECO:0000313" key="5">
    <source>
        <dbReference type="Proteomes" id="UP000095651"/>
    </source>
</evidence>
<proteinExistence type="predicted"/>
<evidence type="ECO:0000256" key="2">
    <source>
        <dbReference type="SAM" id="SignalP"/>
    </source>
</evidence>
<dbReference type="SUPFAM" id="SSF53850">
    <property type="entry name" value="Periplasmic binding protein-like II"/>
    <property type="match status" value="1"/>
</dbReference>
<dbReference type="InterPro" id="IPR050490">
    <property type="entry name" value="Bact_solute-bd_prot1"/>
</dbReference>
<sequence>MRKRVVRRIGAIAVLTAMVCSATACGTKTAGSAEAPETTGKSSAGSTEGTGSAEAPKKMRYVAPGSDWEKEDEIIGLVNEKLQREGVNIEVELVRIPWDAWDQKVNLMLSTGEEFELLHVMQDRKSATVLRSQNAIQPLNDYLDNFPDLKETLSERWPEFTVNGEILAVPVKPNYYISRDYGRIFYRQDIFEKTGGKVPETVDEVIELAQKMQDILMEDTGEKCYTWLHTLSRPATWLHRSYEEAPFIVDNTMGIAKCNMDGTVDSFYESDIFKRDCETYQKMYELGLIDPDILTTDSEDRSNAADYGKFIFGFETIDYQSESTMTKNVGAYLGDFWLNPELGNVEYFGIYNGNAVPVSCKDPNVPLSFLNWLYGDAENYQLFMYGVEGETYKKVDDNMMETIFGADGKPLYKYDDWQMGNADYRLYDATATETLMKMYTTPVTGTNVRTPLVGFNFDPINVSNEVANLTNEIITSIYPIKFGVVDYDANIDQAIQRLKAAGLDKVLEEYSKQYKEHYEANKDLVGVFQK</sequence>
<dbReference type="PANTHER" id="PTHR43649:SF12">
    <property type="entry name" value="DIACETYLCHITOBIOSE BINDING PROTEIN DASA"/>
    <property type="match status" value="1"/>
</dbReference>
<evidence type="ECO:0000256" key="1">
    <source>
        <dbReference type="SAM" id="MobiDB-lite"/>
    </source>
</evidence>
<reference evidence="4 5" key="1">
    <citation type="submission" date="2015-09" db="EMBL/GenBank/DDBJ databases">
        <authorList>
            <consortium name="Pathogen Informatics"/>
        </authorList>
    </citation>
    <scope>NUCLEOTIDE SEQUENCE [LARGE SCALE GENOMIC DNA]</scope>
    <source>
        <strain evidence="4 5">2789STDY5608850</strain>
    </source>
</reference>
<evidence type="ECO:0000313" key="4">
    <source>
        <dbReference type="EMBL" id="CUO68236.1"/>
    </source>
</evidence>
<dbReference type="RefSeq" id="WP_055657222.1">
    <property type="nucleotide sequence ID" value="NZ_CABIXC010000010.1"/>
</dbReference>
<gene>
    <name evidence="4" type="ORF">ERS852407_03579</name>
</gene>
<feature type="chain" id="PRO_5039321780" evidence="2">
    <location>
        <begin position="25"/>
        <end position="530"/>
    </location>
</feature>
<feature type="compositionally biased region" description="Low complexity" evidence="1">
    <location>
        <begin position="37"/>
        <end position="54"/>
    </location>
</feature>
<feature type="domain" description="DUF3502" evidence="3">
    <location>
        <begin position="451"/>
        <end position="517"/>
    </location>
</feature>
<feature type="signal peptide" evidence="2">
    <location>
        <begin position="1"/>
        <end position="24"/>
    </location>
</feature>
<evidence type="ECO:0000259" key="3">
    <source>
        <dbReference type="Pfam" id="PF12010"/>
    </source>
</evidence>
<accession>A0A174H4H2</accession>
<organism evidence="4 5">
    <name type="scientific">Hungatella hathewayi</name>
    <dbReference type="NCBI Taxonomy" id="154046"/>
    <lineage>
        <taxon>Bacteria</taxon>
        <taxon>Bacillati</taxon>
        <taxon>Bacillota</taxon>
        <taxon>Clostridia</taxon>
        <taxon>Lachnospirales</taxon>
        <taxon>Lachnospiraceae</taxon>
        <taxon>Hungatella</taxon>
    </lineage>
</organism>
<dbReference type="InterPro" id="IPR022627">
    <property type="entry name" value="DUF3502"/>
</dbReference>
<keyword evidence="2" id="KW-0732">Signal</keyword>
<dbReference type="InterPro" id="IPR006059">
    <property type="entry name" value="SBP"/>
</dbReference>
<dbReference type="Gene3D" id="3.40.190.10">
    <property type="entry name" value="Periplasmic binding protein-like II"/>
    <property type="match status" value="2"/>
</dbReference>